<dbReference type="EMBL" id="JBHTIS010000496">
    <property type="protein sequence ID" value="MFD1046033.1"/>
    <property type="molecule type" value="Genomic_DNA"/>
</dbReference>
<feature type="transmembrane region" description="Helical" evidence="1">
    <location>
        <begin position="177"/>
        <end position="196"/>
    </location>
</feature>
<feature type="transmembrane region" description="Helical" evidence="1">
    <location>
        <begin position="404"/>
        <end position="427"/>
    </location>
</feature>
<keyword evidence="1" id="KW-0472">Membrane</keyword>
<evidence type="ECO:0000313" key="2">
    <source>
        <dbReference type="EMBL" id="MFD1046033.1"/>
    </source>
</evidence>
<feature type="transmembrane region" description="Helical" evidence="1">
    <location>
        <begin position="84"/>
        <end position="102"/>
    </location>
</feature>
<sequence>MTDDPGWRRKVLLVVVSAILGAVLGRLVTTRPQAFLERPVLPPAPPAVVERSVEQPRRVSSAVYCVLVSLLLLFGVWSVSRQQWLLGEIAGTMALLVVAVALRGPAWRRGRWASGVLVALMVVGAPFELVLNMSQMPGSTADVNGLLLQMGLFIIFIGVFAWLTASWRMAILAEVGALLLIALMLGFVSFSALSYFTVPVSTPQSDGAALALYADSPASEMSVDVTMSPHDRVGTTEMSLRVRFTGGVGGLRWGIVLFGGLRFLPGHGISLDGLPVNRNDSAAGYQILSGFGTSEYEGVITGSFEASSASRSVASLPSITSGSLPDRFHDDLPDIMQSVGFSLFKPLSAAISVDCGTLDPLKTVTQASPPLQEPNQLSWRAQDKLGPITYATLDQGKEDRSRNVLFVVAILLGAAVACLVAALQAALKAAHMPG</sequence>
<name>A0ABW3M7P0_9PSEU</name>
<feature type="transmembrane region" description="Helical" evidence="1">
    <location>
        <begin position="114"/>
        <end position="134"/>
    </location>
</feature>
<feature type="transmembrane region" description="Helical" evidence="1">
    <location>
        <begin position="12"/>
        <end position="29"/>
    </location>
</feature>
<keyword evidence="3" id="KW-1185">Reference proteome</keyword>
<feature type="transmembrane region" description="Helical" evidence="1">
    <location>
        <begin position="61"/>
        <end position="78"/>
    </location>
</feature>
<keyword evidence="1" id="KW-0812">Transmembrane</keyword>
<evidence type="ECO:0000256" key="1">
    <source>
        <dbReference type="SAM" id="Phobius"/>
    </source>
</evidence>
<keyword evidence="1" id="KW-1133">Transmembrane helix</keyword>
<dbReference type="Proteomes" id="UP001597045">
    <property type="component" value="Unassembled WGS sequence"/>
</dbReference>
<comment type="caution">
    <text evidence="2">The sequence shown here is derived from an EMBL/GenBank/DDBJ whole genome shotgun (WGS) entry which is preliminary data.</text>
</comment>
<protein>
    <submittedName>
        <fullName evidence="2">Uncharacterized protein</fullName>
    </submittedName>
</protein>
<gene>
    <name evidence="2" type="ORF">ACFQ1S_10895</name>
</gene>
<feature type="transmembrane region" description="Helical" evidence="1">
    <location>
        <begin position="146"/>
        <end position="165"/>
    </location>
</feature>
<accession>A0ABW3M7P0</accession>
<proteinExistence type="predicted"/>
<organism evidence="2 3">
    <name type="scientific">Kibdelosporangium lantanae</name>
    <dbReference type="NCBI Taxonomy" id="1497396"/>
    <lineage>
        <taxon>Bacteria</taxon>
        <taxon>Bacillati</taxon>
        <taxon>Actinomycetota</taxon>
        <taxon>Actinomycetes</taxon>
        <taxon>Pseudonocardiales</taxon>
        <taxon>Pseudonocardiaceae</taxon>
        <taxon>Kibdelosporangium</taxon>
    </lineage>
</organism>
<evidence type="ECO:0000313" key="3">
    <source>
        <dbReference type="Proteomes" id="UP001597045"/>
    </source>
</evidence>
<reference evidence="3" key="1">
    <citation type="journal article" date="2019" name="Int. J. Syst. Evol. Microbiol.">
        <title>The Global Catalogue of Microorganisms (GCM) 10K type strain sequencing project: providing services to taxonomists for standard genome sequencing and annotation.</title>
        <authorList>
            <consortium name="The Broad Institute Genomics Platform"/>
            <consortium name="The Broad Institute Genome Sequencing Center for Infectious Disease"/>
            <person name="Wu L."/>
            <person name="Ma J."/>
        </authorList>
    </citation>
    <scope>NUCLEOTIDE SEQUENCE [LARGE SCALE GENOMIC DNA]</scope>
    <source>
        <strain evidence="3">JCM 31486</strain>
    </source>
</reference>